<evidence type="ECO:0000313" key="2">
    <source>
        <dbReference type="Proteomes" id="UP000594014"/>
    </source>
</evidence>
<name>A0ACD1A729_9FIRM</name>
<evidence type="ECO:0000313" key="1">
    <source>
        <dbReference type="EMBL" id="QOX62237.1"/>
    </source>
</evidence>
<gene>
    <name evidence="1" type="ORF">FRZ06_02135</name>
</gene>
<accession>A0ACD1A729</accession>
<dbReference type="EMBL" id="CP042469">
    <property type="protein sequence ID" value="QOX62237.1"/>
    <property type="molecule type" value="Genomic_DNA"/>
</dbReference>
<keyword evidence="2" id="KW-1185">Reference proteome</keyword>
<dbReference type="Proteomes" id="UP000594014">
    <property type="component" value="Chromosome"/>
</dbReference>
<proteinExistence type="predicted"/>
<reference evidence="1" key="1">
    <citation type="submission" date="2019-08" db="EMBL/GenBank/DDBJ databases">
        <title>Genome sequence of Clostridiales bacterium MT110.</title>
        <authorList>
            <person name="Cao J."/>
        </authorList>
    </citation>
    <scope>NUCLEOTIDE SEQUENCE</scope>
    <source>
        <strain evidence="1">MT110</strain>
    </source>
</reference>
<sequence length="278" mass="30606">MDLVKNGKSITITIIAVVILLDIISSLSVFLMYSGGNENVLTIMIRLILECLLLYFLYIGHRWAKVLTAILLLIGGVLSVLTGITLIGSPLDFLMTLAFGLVFIISGIILIKSKSVNTFFSYQRERLSNMDPLKKGKKIIISLISIFIFTSIITTVECSFIYASNNDTVRLISQLTSGTIRLSLECVIFVFLYKGREWAKTLTIILFLVGGVFGVIRSIALLGASTFAILLIIMSLLYVGFAVVLITSKSIEHYLSNKRAGISDIYTKPEEDNQLGAG</sequence>
<protein>
    <submittedName>
        <fullName evidence="1">Uncharacterized protein</fullName>
    </submittedName>
</protein>
<organism evidence="1 2">
    <name type="scientific">Anoxybacterium hadale</name>
    <dbReference type="NCBI Taxonomy" id="3408580"/>
    <lineage>
        <taxon>Bacteria</taxon>
        <taxon>Bacillati</taxon>
        <taxon>Bacillota</taxon>
        <taxon>Clostridia</taxon>
        <taxon>Peptostreptococcales</taxon>
        <taxon>Anaerovoracaceae</taxon>
        <taxon>Anoxybacterium</taxon>
    </lineage>
</organism>